<dbReference type="Pfam" id="PF08242">
    <property type="entry name" value="Methyltransf_12"/>
    <property type="match status" value="1"/>
</dbReference>
<comment type="caution">
    <text evidence="7">The sequence shown here is derived from an EMBL/GenBank/DDBJ whole genome shotgun (WGS) entry which is preliminary data.</text>
</comment>
<dbReference type="PANTHER" id="PTHR22809">
    <property type="entry name" value="METHYLTRANSFERASE-RELATED"/>
    <property type="match status" value="1"/>
</dbReference>
<evidence type="ECO:0000256" key="4">
    <source>
        <dbReference type="PIRNR" id="PIRNR037755"/>
    </source>
</evidence>
<evidence type="ECO:0000256" key="3">
    <source>
        <dbReference type="ARBA" id="ARBA00022679"/>
    </source>
</evidence>
<evidence type="ECO:0000256" key="2">
    <source>
        <dbReference type="ARBA" id="ARBA00022603"/>
    </source>
</evidence>
<dbReference type="InterPro" id="IPR026113">
    <property type="entry name" value="METTL2/6/8-like"/>
</dbReference>
<accession>A0A9P3URQ7</accession>
<feature type="domain" description="Methyltransferase type 12" evidence="6">
    <location>
        <begin position="151"/>
        <end position="256"/>
    </location>
</feature>
<name>A0A9P3URQ7_LYOSH</name>
<feature type="region of interest" description="Disordered" evidence="5">
    <location>
        <begin position="313"/>
        <end position="363"/>
    </location>
</feature>
<evidence type="ECO:0000256" key="1">
    <source>
        <dbReference type="ARBA" id="ARBA00009725"/>
    </source>
</evidence>
<feature type="compositionally biased region" description="Low complexity" evidence="5">
    <location>
        <begin position="328"/>
        <end position="348"/>
    </location>
</feature>
<feature type="compositionally biased region" description="Polar residues" evidence="5">
    <location>
        <begin position="351"/>
        <end position="363"/>
    </location>
</feature>
<comment type="function">
    <text evidence="4">S-adenosyl-L-methionine-dependent methyltransferase.</text>
</comment>
<dbReference type="PIRSF" id="PIRSF037755">
    <property type="entry name" value="Mettl2_prd"/>
    <property type="match status" value="1"/>
</dbReference>
<dbReference type="EMBL" id="BRPK01000010">
    <property type="protein sequence ID" value="GLB41605.1"/>
    <property type="molecule type" value="Genomic_DNA"/>
</dbReference>
<dbReference type="InterPro" id="IPR013217">
    <property type="entry name" value="Methyltransf_12"/>
</dbReference>
<evidence type="ECO:0000256" key="5">
    <source>
        <dbReference type="SAM" id="MobiDB-lite"/>
    </source>
</evidence>
<dbReference type="GO" id="GO:0032259">
    <property type="term" value="P:methylation"/>
    <property type="evidence" value="ECO:0007669"/>
    <property type="project" value="UniProtKB-KW"/>
</dbReference>
<gene>
    <name evidence="7" type="primary">ABP140</name>
    <name evidence="7" type="ORF">LshimejAT787_1002050</name>
</gene>
<protein>
    <recommendedName>
        <fullName evidence="4">tRNA N(3)-methylcytidine methyltransferase</fullName>
        <ecNumber evidence="4">2.1.1.-</ecNumber>
    </recommendedName>
</protein>
<dbReference type="CDD" id="cd02440">
    <property type="entry name" value="AdoMet_MTases"/>
    <property type="match status" value="1"/>
</dbReference>
<dbReference type="GO" id="GO:0052735">
    <property type="term" value="F:tRNA (cytidine-3-)-methyltransferase activity"/>
    <property type="evidence" value="ECO:0007669"/>
    <property type="project" value="TreeGrafter"/>
</dbReference>
<dbReference type="Proteomes" id="UP001063166">
    <property type="component" value="Unassembled WGS sequence"/>
</dbReference>
<evidence type="ECO:0000313" key="7">
    <source>
        <dbReference type="EMBL" id="GLB41605.1"/>
    </source>
</evidence>
<dbReference type="EC" id="2.1.1.-" evidence="4"/>
<keyword evidence="3 4" id="KW-0808">Transferase</keyword>
<dbReference type="PANTHER" id="PTHR22809:SF11">
    <property type="entry name" value="TRNA N(3)-METHYLCYTIDINE METHYLTRANSFERASE METTL2"/>
    <property type="match status" value="1"/>
</dbReference>
<evidence type="ECO:0000313" key="8">
    <source>
        <dbReference type="Proteomes" id="UP001063166"/>
    </source>
</evidence>
<dbReference type="SUPFAM" id="SSF53335">
    <property type="entry name" value="S-adenosyl-L-methionine-dependent methyltransferases"/>
    <property type="match status" value="1"/>
</dbReference>
<keyword evidence="8" id="KW-1185">Reference proteome</keyword>
<dbReference type="AlphaFoldDB" id="A0A9P3URQ7"/>
<proteinExistence type="inferred from homology"/>
<keyword evidence="2 4" id="KW-0489">Methyltransferase</keyword>
<dbReference type="OrthoDB" id="417697at2759"/>
<comment type="similarity">
    <text evidence="1 4">Belongs to the methyltransferase superfamily. METL family.</text>
</comment>
<sequence length="420" mass="47171">MAVGISSFHHYRHDLRRSTRYQPLIMGSTPTTPAVEPKITSSVHNVGEEKPPFGSRFLTDEAEVWSQNAWDHVPPPDDQVETIAASLSKQRLAPVPEADKPKYNEKPSRHWDNFYKMNSSNFFRNRKWLHNEFPELVDATQPEAGPVTISEIGCGAGNSVFPLLSANKNPDLRLLAYDYSSHAVKLVQNNPLYLAPRVGTVHAAVWDVTSSDGLPLGMEPGSVDIVILVFVFSALHPDEWGRAIANIHRMLKPGGLVVMRDYGRHDLTQLRFKTGRLLQDNFYIRGDKTRVYFFELDELALLFTGSRARASQITDRTTETLEDDDSQPSEASSPVPESSEPSQPLEEQSIGEGSSFTPSAASTDTSTVIHPNLLTPLADCPPHPLFIMEQLGVDRRLLVNRKRQLKMYRVWMQGKFRKIS</sequence>
<organism evidence="7 8">
    <name type="scientific">Lyophyllum shimeji</name>
    <name type="common">Hon-shimeji</name>
    <name type="synonym">Tricholoma shimeji</name>
    <dbReference type="NCBI Taxonomy" id="47721"/>
    <lineage>
        <taxon>Eukaryota</taxon>
        <taxon>Fungi</taxon>
        <taxon>Dikarya</taxon>
        <taxon>Basidiomycota</taxon>
        <taxon>Agaricomycotina</taxon>
        <taxon>Agaricomycetes</taxon>
        <taxon>Agaricomycetidae</taxon>
        <taxon>Agaricales</taxon>
        <taxon>Tricholomatineae</taxon>
        <taxon>Lyophyllaceae</taxon>
        <taxon>Lyophyllum</taxon>
    </lineage>
</organism>
<evidence type="ECO:0000259" key="6">
    <source>
        <dbReference type="Pfam" id="PF08242"/>
    </source>
</evidence>
<dbReference type="Gene3D" id="3.40.50.150">
    <property type="entry name" value="Vaccinia Virus protein VP39"/>
    <property type="match status" value="1"/>
</dbReference>
<reference evidence="7" key="1">
    <citation type="submission" date="2022-07" db="EMBL/GenBank/DDBJ databases">
        <title>The genome of Lyophyllum shimeji provides insight into the initial evolution of ectomycorrhizal fungal genome.</title>
        <authorList>
            <person name="Kobayashi Y."/>
            <person name="Shibata T."/>
            <person name="Hirakawa H."/>
            <person name="Shigenobu S."/>
            <person name="Nishiyama T."/>
            <person name="Yamada A."/>
            <person name="Hasebe M."/>
            <person name="Kawaguchi M."/>
        </authorList>
    </citation>
    <scope>NUCLEOTIDE SEQUENCE</scope>
    <source>
        <strain evidence="7">AT787</strain>
    </source>
</reference>
<dbReference type="InterPro" id="IPR029063">
    <property type="entry name" value="SAM-dependent_MTases_sf"/>
</dbReference>